<evidence type="ECO:0000313" key="4">
    <source>
        <dbReference type="Proteomes" id="UP000199288"/>
    </source>
</evidence>
<dbReference type="AlphaFoldDB" id="A0A1H3ZQI5"/>
<evidence type="ECO:0000256" key="2">
    <source>
        <dbReference type="SAM" id="SignalP"/>
    </source>
</evidence>
<evidence type="ECO:0000313" key="3">
    <source>
        <dbReference type="EMBL" id="SEA26046.1"/>
    </source>
</evidence>
<feature type="transmembrane region" description="Helical" evidence="1">
    <location>
        <begin position="231"/>
        <end position="252"/>
    </location>
</feature>
<keyword evidence="2" id="KW-0732">Signal</keyword>
<keyword evidence="1" id="KW-0472">Membrane</keyword>
<name>A0A1H3ZQI5_9ACTO</name>
<keyword evidence="1" id="KW-1133">Transmembrane helix</keyword>
<dbReference type="RefSeq" id="WP_092563712.1">
    <property type="nucleotide sequence ID" value="NZ_FNQV01000006.1"/>
</dbReference>
<dbReference type="Proteomes" id="UP000199288">
    <property type="component" value="Unassembled WGS sequence"/>
</dbReference>
<accession>A0A1H3ZQI5</accession>
<evidence type="ECO:0000256" key="1">
    <source>
        <dbReference type="SAM" id="Phobius"/>
    </source>
</evidence>
<protein>
    <submittedName>
        <fullName evidence="3">Uncharacterized protein</fullName>
    </submittedName>
</protein>
<keyword evidence="4" id="KW-1185">Reference proteome</keyword>
<keyword evidence="1" id="KW-0812">Transmembrane</keyword>
<proteinExistence type="predicted"/>
<feature type="chain" id="PRO_5011541597" evidence="2">
    <location>
        <begin position="30"/>
        <end position="260"/>
    </location>
</feature>
<organism evidence="3 4">
    <name type="scientific">Bowdeniella nasicola</name>
    <dbReference type="NCBI Taxonomy" id="208480"/>
    <lineage>
        <taxon>Bacteria</taxon>
        <taxon>Bacillati</taxon>
        <taxon>Actinomycetota</taxon>
        <taxon>Actinomycetes</taxon>
        <taxon>Actinomycetales</taxon>
        <taxon>Actinomycetaceae</taxon>
        <taxon>Bowdeniella</taxon>
    </lineage>
</organism>
<reference evidence="4" key="1">
    <citation type="submission" date="2016-10" db="EMBL/GenBank/DDBJ databases">
        <authorList>
            <person name="Varghese N."/>
            <person name="Submissions S."/>
        </authorList>
    </citation>
    <scope>NUCLEOTIDE SEQUENCE [LARGE SCALE GENOMIC DNA]</scope>
    <source>
        <strain evidence="4">KPR-1</strain>
    </source>
</reference>
<sequence length="260" mass="26664">MRNRHVRITIAIILAAMLAIGFVAPFALATTDDANLGEIPPAVTAAVEPDGEVARHVAGLATETSSPAPARGKLAGAQLTFGPLARFILLAEDPAGSGLRLTREDLADSAPQFVAVVSADGEPADLVEIAADGSFIALGGQSEQIVRAVAGAEAGSLLLRDPANSATYLVDPQLEELQPLDAAAKAAVGGAITAVDFRQRVLLRATEQVPDFVPASASPTPDAASPIGSPWLPTIVVSVAVIIVIALAWALARSNRHLDL</sequence>
<dbReference type="EMBL" id="FNQV01000006">
    <property type="protein sequence ID" value="SEA26046.1"/>
    <property type="molecule type" value="Genomic_DNA"/>
</dbReference>
<feature type="signal peptide" evidence="2">
    <location>
        <begin position="1"/>
        <end position="29"/>
    </location>
</feature>
<gene>
    <name evidence="3" type="ORF">SAMN02910418_01252</name>
</gene>